<dbReference type="InterPro" id="IPR050324">
    <property type="entry name" value="CDP-alcohol_PTase-I"/>
</dbReference>
<keyword evidence="13" id="KW-0594">Phospholipid biosynthesis</keyword>
<evidence type="ECO:0000256" key="3">
    <source>
        <dbReference type="ARBA" id="ARBA00005042"/>
    </source>
</evidence>
<protein>
    <recommendedName>
        <fullName evidence="6">CDP-diacylglycerol--glycerol-3-phosphate 3-phosphatidyltransferase</fullName>
        <ecNumber evidence="5">2.7.8.5</ecNumber>
    </recommendedName>
    <alternativeName>
        <fullName evidence="15">Phosphatidylglycerophosphate synthase</fullName>
    </alternativeName>
</protein>
<keyword evidence="20" id="KW-1185">Reference proteome</keyword>
<dbReference type="RefSeq" id="WP_249319793.1">
    <property type="nucleotide sequence ID" value="NZ_JACRSN010000012.1"/>
</dbReference>
<dbReference type="AlphaFoldDB" id="A0A926DBW0"/>
<dbReference type="InterPro" id="IPR048254">
    <property type="entry name" value="CDP_ALCOHOL_P_TRANSF_CS"/>
</dbReference>
<evidence type="ECO:0000256" key="6">
    <source>
        <dbReference type="ARBA" id="ARBA00014944"/>
    </source>
</evidence>
<dbReference type="EC" id="2.7.8.5" evidence="5"/>
<keyword evidence="8 17" id="KW-0808">Transferase</keyword>
<dbReference type="InterPro" id="IPR004570">
    <property type="entry name" value="Phosphatidylglycerol_P_synth"/>
</dbReference>
<accession>A0A926DBW0</accession>
<dbReference type="Gene3D" id="1.20.120.1760">
    <property type="match status" value="1"/>
</dbReference>
<keyword evidence="9 18" id="KW-0812">Transmembrane</keyword>
<evidence type="ECO:0000256" key="16">
    <source>
        <dbReference type="ARBA" id="ARBA00048586"/>
    </source>
</evidence>
<evidence type="ECO:0000256" key="2">
    <source>
        <dbReference type="ARBA" id="ARBA00004141"/>
    </source>
</evidence>
<keyword evidence="10 18" id="KW-1133">Transmembrane helix</keyword>
<name>A0A926DBW0_9FIRM</name>
<evidence type="ECO:0000256" key="15">
    <source>
        <dbReference type="ARBA" id="ARBA00033018"/>
    </source>
</evidence>
<dbReference type="GO" id="GO:0046474">
    <property type="term" value="P:glycerophospholipid biosynthetic process"/>
    <property type="evidence" value="ECO:0007669"/>
    <property type="project" value="TreeGrafter"/>
</dbReference>
<dbReference type="PIRSF" id="PIRSF000847">
    <property type="entry name" value="Phos_ph_gly_syn"/>
    <property type="match status" value="1"/>
</dbReference>
<dbReference type="InterPro" id="IPR043130">
    <property type="entry name" value="CDP-OH_PTrfase_TM_dom"/>
</dbReference>
<evidence type="ECO:0000256" key="11">
    <source>
        <dbReference type="ARBA" id="ARBA00023098"/>
    </source>
</evidence>
<dbReference type="GO" id="GO:0016020">
    <property type="term" value="C:membrane"/>
    <property type="evidence" value="ECO:0007669"/>
    <property type="project" value="UniProtKB-SubCell"/>
</dbReference>
<dbReference type="EMBL" id="JACRSN010000012">
    <property type="protein sequence ID" value="MBC8534135.1"/>
    <property type="molecule type" value="Genomic_DNA"/>
</dbReference>
<evidence type="ECO:0000256" key="1">
    <source>
        <dbReference type="ARBA" id="ARBA00003973"/>
    </source>
</evidence>
<evidence type="ECO:0000256" key="9">
    <source>
        <dbReference type="ARBA" id="ARBA00022692"/>
    </source>
</evidence>
<dbReference type="GO" id="GO:0008444">
    <property type="term" value="F:CDP-diacylglycerol-glycerol-3-phosphate 3-phosphatidyltransferase activity"/>
    <property type="evidence" value="ECO:0007669"/>
    <property type="project" value="UniProtKB-EC"/>
</dbReference>
<dbReference type="InterPro" id="IPR000462">
    <property type="entry name" value="CDP-OH_P_trans"/>
</dbReference>
<comment type="function">
    <text evidence="1">This protein catalyzes the committed step to the synthesis of the acidic phospholipids.</text>
</comment>
<evidence type="ECO:0000256" key="10">
    <source>
        <dbReference type="ARBA" id="ARBA00022989"/>
    </source>
</evidence>
<keyword evidence="14" id="KW-1208">Phospholipid metabolism</keyword>
<evidence type="ECO:0000313" key="20">
    <source>
        <dbReference type="Proteomes" id="UP000651482"/>
    </source>
</evidence>
<evidence type="ECO:0000256" key="5">
    <source>
        <dbReference type="ARBA" id="ARBA00013170"/>
    </source>
</evidence>
<sequence length="197" mass="21964">MIQFDKKNLNVPNALTLLRIILIAPFLYFFLTGNITWALIVVGLSGLSDALDGFIARRYHQITPLGKLLDPLADKLTQTTIALCISIRVPILIPIFAIFVVKEILMLIGACILLKKKKRPGAARWYGKMATILFYVSIVSVLVMHVFFQDTPVLMGISMALLVVTAASMIYAFIEYYKVFRALLQEANTPALNASKE</sequence>
<feature type="transmembrane region" description="Helical" evidence="18">
    <location>
        <begin position="91"/>
        <end position="114"/>
    </location>
</feature>
<dbReference type="PROSITE" id="PS00379">
    <property type="entry name" value="CDP_ALCOHOL_P_TRANSF"/>
    <property type="match status" value="1"/>
</dbReference>
<dbReference type="PANTHER" id="PTHR14269">
    <property type="entry name" value="CDP-DIACYLGLYCEROL--GLYCEROL-3-PHOSPHATE 3-PHOSPHATIDYLTRANSFERASE-RELATED"/>
    <property type="match status" value="1"/>
</dbReference>
<reference evidence="19" key="1">
    <citation type="submission" date="2020-08" db="EMBL/GenBank/DDBJ databases">
        <title>Genome public.</title>
        <authorList>
            <person name="Liu C."/>
            <person name="Sun Q."/>
        </authorList>
    </citation>
    <scope>NUCLEOTIDE SEQUENCE</scope>
    <source>
        <strain evidence="19">NSJ-40</strain>
    </source>
</reference>
<evidence type="ECO:0000256" key="13">
    <source>
        <dbReference type="ARBA" id="ARBA00023209"/>
    </source>
</evidence>
<feature type="transmembrane region" description="Helical" evidence="18">
    <location>
        <begin position="154"/>
        <end position="174"/>
    </location>
</feature>
<comment type="caution">
    <text evidence="19">The sequence shown here is derived from an EMBL/GenBank/DDBJ whole genome shotgun (WGS) entry which is preliminary data.</text>
</comment>
<evidence type="ECO:0000256" key="17">
    <source>
        <dbReference type="RuleBase" id="RU003750"/>
    </source>
</evidence>
<evidence type="ECO:0000313" key="19">
    <source>
        <dbReference type="EMBL" id="MBC8534135.1"/>
    </source>
</evidence>
<evidence type="ECO:0000256" key="8">
    <source>
        <dbReference type="ARBA" id="ARBA00022679"/>
    </source>
</evidence>
<evidence type="ECO:0000256" key="7">
    <source>
        <dbReference type="ARBA" id="ARBA00022516"/>
    </source>
</evidence>
<gene>
    <name evidence="19" type="ORF">IAG03_09020</name>
</gene>
<feature type="transmembrane region" description="Helical" evidence="18">
    <location>
        <begin position="126"/>
        <end position="148"/>
    </location>
</feature>
<dbReference type="Pfam" id="PF01066">
    <property type="entry name" value="CDP-OH_P_transf"/>
    <property type="match status" value="1"/>
</dbReference>
<feature type="transmembrane region" description="Helical" evidence="18">
    <location>
        <begin position="20"/>
        <end position="44"/>
    </location>
</feature>
<keyword evidence="7" id="KW-0444">Lipid biosynthesis</keyword>
<comment type="similarity">
    <text evidence="4 17">Belongs to the CDP-alcohol phosphatidyltransferase class-I family.</text>
</comment>
<evidence type="ECO:0000256" key="12">
    <source>
        <dbReference type="ARBA" id="ARBA00023136"/>
    </source>
</evidence>
<dbReference type="PANTHER" id="PTHR14269:SF62">
    <property type="entry name" value="CDP-DIACYLGLYCEROL--GLYCEROL-3-PHOSPHATE 3-PHOSPHATIDYLTRANSFERASE 1, CHLOROPLASTIC"/>
    <property type="match status" value="1"/>
</dbReference>
<evidence type="ECO:0000256" key="18">
    <source>
        <dbReference type="SAM" id="Phobius"/>
    </source>
</evidence>
<comment type="catalytic activity">
    <reaction evidence="16">
        <text>a CDP-1,2-diacyl-sn-glycerol + sn-glycerol 3-phosphate = a 1,2-diacyl-sn-glycero-3-phospho-(1'-sn-glycero-3'-phosphate) + CMP + H(+)</text>
        <dbReference type="Rhea" id="RHEA:12593"/>
        <dbReference type="ChEBI" id="CHEBI:15378"/>
        <dbReference type="ChEBI" id="CHEBI:57597"/>
        <dbReference type="ChEBI" id="CHEBI:58332"/>
        <dbReference type="ChEBI" id="CHEBI:60110"/>
        <dbReference type="ChEBI" id="CHEBI:60377"/>
        <dbReference type="EC" id="2.7.8.5"/>
    </reaction>
</comment>
<evidence type="ECO:0000256" key="14">
    <source>
        <dbReference type="ARBA" id="ARBA00023264"/>
    </source>
</evidence>
<dbReference type="Proteomes" id="UP000651482">
    <property type="component" value="Unassembled WGS sequence"/>
</dbReference>
<comment type="pathway">
    <text evidence="3">Phospholipid metabolism; phosphatidylglycerol biosynthesis; phosphatidylglycerol from CDP-diacylglycerol: step 1/2.</text>
</comment>
<evidence type="ECO:0000256" key="4">
    <source>
        <dbReference type="ARBA" id="ARBA00010441"/>
    </source>
</evidence>
<proteinExistence type="inferred from homology"/>
<organism evidence="19 20">
    <name type="scientific">Yeguia hominis</name>
    <dbReference type="NCBI Taxonomy" id="2763662"/>
    <lineage>
        <taxon>Bacteria</taxon>
        <taxon>Bacillati</taxon>
        <taxon>Bacillota</taxon>
        <taxon>Clostridia</taxon>
        <taxon>Eubacteriales</taxon>
        <taxon>Yeguiaceae</taxon>
        <taxon>Yeguia</taxon>
    </lineage>
</organism>
<keyword evidence="12 18" id="KW-0472">Membrane</keyword>
<comment type="subcellular location">
    <subcellularLocation>
        <location evidence="2">Membrane</location>
        <topology evidence="2">Multi-pass membrane protein</topology>
    </subcellularLocation>
</comment>
<keyword evidence="11" id="KW-0443">Lipid metabolism</keyword>